<dbReference type="AlphaFoldDB" id="A0A220UQB3"/>
<dbReference type="EMBL" id="CP022358">
    <property type="protein sequence ID" value="ASK70339.1"/>
    <property type="molecule type" value="Genomic_DNA"/>
</dbReference>
<sequence length="290" mass="30231">MGSKGNGVTFISASTSIEGEMQLAGTALVAGKLAGNIRCAGQIKIELGGEVSGELCCDELKVCGVFRGKVRCNKLVIVSSGTVEGEVLSHQLEIYEGGQFIGQRVIGQELEHLPELLQTLAPEGAAKNTKTAQTNALYARDNQPSARKWLPYGAAAAAVIVLVSVITPAKLTTWLSTLSQPAAITANTAKGEAQNRENLRAQNEGGETLLPSPVKDDSLVNDSAAASDNDTQTASAMGLDNHDGSNPEHQGEAHPNMESGAAMEDLAQMEQGHAQMLQQGTASDVPSGKL</sequence>
<accession>A0A220UQB3</accession>
<keyword evidence="4" id="KW-1185">Reference proteome</keyword>
<dbReference type="KEGG" id="sbj:CF168_16590"/>
<evidence type="ECO:0008006" key="5">
    <source>
        <dbReference type="Google" id="ProtNLM"/>
    </source>
</evidence>
<reference evidence="3 4" key="1">
    <citation type="submission" date="2017-07" db="EMBL/GenBank/DDBJ databases">
        <title>Phenotypical and genomic characterization of a clinical isolate of Shewanella bicestrii sp. nov. producing an extended-spectrum beta-lactamase and a new oxacillinase variant.</title>
        <authorList>
            <person name="Jousset A.B."/>
            <person name="Bonnin R.A."/>
            <person name="Girlich D."/>
            <person name="Dabos L."/>
            <person name="Potron A."/>
            <person name="Dortet L."/>
            <person name="Glaser P."/>
            <person name="Naas T."/>
        </authorList>
    </citation>
    <scope>NUCLEOTIDE SEQUENCE [LARGE SCALE GENOMIC DNA]</scope>
    <source>
        <strain evidence="3 4">JAB-1</strain>
    </source>
</reference>
<dbReference type="RefSeq" id="WP_089068390.1">
    <property type="nucleotide sequence ID" value="NZ_CP022358.1"/>
</dbReference>
<evidence type="ECO:0000313" key="3">
    <source>
        <dbReference type="EMBL" id="ASK70339.1"/>
    </source>
</evidence>
<dbReference type="Pfam" id="PF04519">
    <property type="entry name" value="Bactofilin"/>
    <property type="match status" value="1"/>
</dbReference>
<dbReference type="PANTHER" id="PTHR35024">
    <property type="entry name" value="HYPOTHETICAL CYTOSOLIC PROTEIN"/>
    <property type="match status" value="1"/>
</dbReference>
<dbReference type="PANTHER" id="PTHR35024:SF4">
    <property type="entry name" value="POLYMER-FORMING CYTOSKELETAL PROTEIN"/>
    <property type="match status" value="1"/>
</dbReference>
<gene>
    <name evidence="3" type="ORF">CF168_16590</name>
</gene>
<dbReference type="Proteomes" id="UP000198367">
    <property type="component" value="Chromosome"/>
</dbReference>
<organism evidence="3 4">
    <name type="scientific">Shewanella bicestrii</name>
    <dbReference type="NCBI Taxonomy" id="2018305"/>
    <lineage>
        <taxon>Bacteria</taxon>
        <taxon>Pseudomonadati</taxon>
        <taxon>Pseudomonadota</taxon>
        <taxon>Gammaproteobacteria</taxon>
        <taxon>Alteromonadales</taxon>
        <taxon>Shewanellaceae</taxon>
        <taxon>Shewanella</taxon>
    </lineage>
</organism>
<feature type="region of interest" description="Disordered" evidence="2">
    <location>
        <begin position="203"/>
        <end position="290"/>
    </location>
</feature>
<evidence type="ECO:0000313" key="4">
    <source>
        <dbReference type="Proteomes" id="UP000198367"/>
    </source>
</evidence>
<evidence type="ECO:0000256" key="2">
    <source>
        <dbReference type="SAM" id="MobiDB-lite"/>
    </source>
</evidence>
<feature type="compositionally biased region" description="Basic and acidic residues" evidence="2">
    <location>
        <begin position="240"/>
        <end position="252"/>
    </location>
</feature>
<dbReference type="InterPro" id="IPR007607">
    <property type="entry name" value="BacA/B"/>
</dbReference>
<evidence type="ECO:0000256" key="1">
    <source>
        <dbReference type="ARBA" id="ARBA00044755"/>
    </source>
</evidence>
<feature type="compositionally biased region" description="Polar residues" evidence="2">
    <location>
        <begin position="220"/>
        <end position="235"/>
    </location>
</feature>
<comment type="similarity">
    <text evidence="1">Belongs to the bactofilin family.</text>
</comment>
<proteinExistence type="inferred from homology"/>
<name>A0A220UQB3_9GAMM</name>
<protein>
    <recommendedName>
        <fullName evidence="5">Polymer-forming cytoskeletal protein</fullName>
    </recommendedName>
</protein>